<reference evidence="1" key="2">
    <citation type="journal article" date="2015" name="Data Brief">
        <title>Shoot transcriptome of the giant reed, Arundo donax.</title>
        <authorList>
            <person name="Barrero R.A."/>
            <person name="Guerrero F.D."/>
            <person name="Moolhuijzen P."/>
            <person name="Goolsby J.A."/>
            <person name="Tidwell J."/>
            <person name="Bellgard S.E."/>
            <person name="Bellgard M.I."/>
        </authorList>
    </citation>
    <scope>NUCLEOTIDE SEQUENCE</scope>
    <source>
        <tissue evidence="1">Shoot tissue taken approximately 20 cm above the soil surface</tissue>
    </source>
</reference>
<name>A0A0A9B665_ARUDO</name>
<reference evidence="1" key="1">
    <citation type="submission" date="2014-09" db="EMBL/GenBank/DDBJ databases">
        <authorList>
            <person name="Magalhaes I.L.F."/>
            <person name="Oliveira U."/>
            <person name="Santos F.R."/>
            <person name="Vidigal T.H.D.A."/>
            <person name="Brescovit A.D."/>
            <person name="Santos A.J."/>
        </authorList>
    </citation>
    <scope>NUCLEOTIDE SEQUENCE</scope>
    <source>
        <tissue evidence="1">Shoot tissue taken approximately 20 cm above the soil surface</tissue>
    </source>
</reference>
<accession>A0A0A9B665</accession>
<dbReference type="AlphaFoldDB" id="A0A0A9B665"/>
<dbReference type="EMBL" id="GBRH01238396">
    <property type="protein sequence ID" value="JAD59499.1"/>
    <property type="molecule type" value="Transcribed_RNA"/>
</dbReference>
<proteinExistence type="predicted"/>
<protein>
    <submittedName>
        <fullName evidence="1">Uncharacterized protein</fullName>
    </submittedName>
</protein>
<sequence length="32" mass="3834">MVLLLTTRYLLRSLLRDQEQVSMHWTVLSSRS</sequence>
<evidence type="ECO:0000313" key="1">
    <source>
        <dbReference type="EMBL" id="JAD59499.1"/>
    </source>
</evidence>
<organism evidence="1">
    <name type="scientific">Arundo donax</name>
    <name type="common">Giant reed</name>
    <name type="synonym">Donax arundinaceus</name>
    <dbReference type="NCBI Taxonomy" id="35708"/>
    <lineage>
        <taxon>Eukaryota</taxon>
        <taxon>Viridiplantae</taxon>
        <taxon>Streptophyta</taxon>
        <taxon>Embryophyta</taxon>
        <taxon>Tracheophyta</taxon>
        <taxon>Spermatophyta</taxon>
        <taxon>Magnoliopsida</taxon>
        <taxon>Liliopsida</taxon>
        <taxon>Poales</taxon>
        <taxon>Poaceae</taxon>
        <taxon>PACMAD clade</taxon>
        <taxon>Arundinoideae</taxon>
        <taxon>Arundineae</taxon>
        <taxon>Arundo</taxon>
    </lineage>
</organism>